<comment type="cofactor">
    <cofactor evidence="1">
        <name>heme b</name>
        <dbReference type="ChEBI" id="CHEBI:60344"/>
    </cofactor>
</comment>
<dbReference type="Proteomes" id="UP001268683">
    <property type="component" value="Chromosome"/>
</dbReference>
<dbReference type="PANTHER" id="PTHR30529">
    <property type="entry name" value="CYTOCHROME B561"/>
    <property type="match status" value="1"/>
</dbReference>
<evidence type="ECO:0000313" key="15">
    <source>
        <dbReference type="EMBL" id="WND04159.1"/>
    </source>
</evidence>
<organism evidence="15 16">
    <name type="scientific">Temperatibacter marinus</name>
    <dbReference type="NCBI Taxonomy" id="1456591"/>
    <lineage>
        <taxon>Bacteria</taxon>
        <taxon>Pseudomonadati</taxon>
        <taxon>Pseudomonadota</taxon>
        <taxon>Alphaproteobacteria</taxon>
        <taxon>Kordiimonadales</taxon>
        <taxon>Temperatibacteraceae</taxon>
        <taxon>Temperatibacter</taxon>
    </lineage>
</organism>
<protein>
    <submittedName>
        <fullName evidence="15">Cytochrome b</fullName>
    </submittedName>
</protein>
<keyword evidence="9 13" id="KW-1133">Transmembrane helix</keyword>
<dbReference type="GO" id="GO:0046872">
    <property type="term" value="F:metal ion binding"/>
    <property type="evidence" value="ECO:0007669"/>
    <property type="project" value="UniProtKB-KW"/>
</dbReference>
<evidence type="ECO:0000256" key="3">
    <source>
        <dbReference type="ARBA" id="ARBA00022448"/>
    </source>
</evidence>
<evidence type="ECO:0000256" key="11">
    <source>
        <dbReference type="ARBA" id="ARBA00023136"/>
    </source>
</evidence>
<dbReference type="Pfam" id="PF01292">
    <property type="entry name" value="Ni_hydr_CYTB"/>
    <property type="match status" value="1"/>
</dbReference>
<dbReference type="Gene3D" id="1.20.950.20">
    <property type="entry name" value="Transmembrane di-heme cytochromes, Chain C"/>
    <property type="match status" value="1"/>
</dbReference>
<dbReference type="EMBL" id="CP123872">
    <property type="protein sequence ID" value="WND04159.1"/>
    <property type="molecule type" value="Genomic_DNA"/>
</dbReference>
<dbReference type="InterPro" id="IPR011577">
    <property type="entry name" value="Cyt_b561_bac/Ni-Hgenase"/>
</dbReference>
<keyword evidence="10" id="KW-0408">Iron</keyword>
<dbReference type="KEGG" id="tmk:QGN29_05300"/>
<evidence type="ECO:0000256" key="8">
    <source>
        <dbReference type="ARBA" id="ARBA00022982"/>
    </source>
</evidence>
<evidence type="ECO:0000256" key="10">
    <source>
        <dbReference type="ARBA" id="ARBA00023004"/>
    </source>
</evidence>
<evidence type="ECO:0000256" key="7">
    <source>
        <dbReference type="ARBA" id="ARBA00022723"/>
    </source>
</evidence>
<evidence type="ECO:0000256" key="1">
    <source>
        <dbReference type="ARBA" id="ARBA00001970"/>
    </source>
</evidence>
<dbReference type="RefSeq" id="WP_310800022.1">
    <property type="nucleotide sequence ID" value="NZ_CP123872.1"/>
</dbReference>
<dbReference type="GO" id="GO:0009055">
    <property type="term" value="F:electron transfer activity"/>
    <property type="evidence" value="ECO:0007669"/>
    <property type="project" value="InterPro"/>
</dbReference>
<gene>
    <name evidence="15" type="ORF">QGN29_05300</name>
</gene>
<evidence type="ECO:0000256" key="4">
    <source>
        <dbReference type="ARBA" id="ARBA00022475"/>
    </source>
</evidence>
<keyword evidence="7" id="KW-0479">Metal-binding</keyword>
<evidence type="ECO:0000313" key="16">
    <source>
        <dbReference type="Proteomes" id="UP001268683"/>
    </source>
</evidence>
<feature type="transmembrane region" description="Helical" evidence="13">
    <location>
        <begin position="47"/>
        <end position="67"/>
    </location>
</feature>
<dbReference type="GO" id="GO:0020037">
    <property type="term" value="F:heme binding"/>
    <property type="evidence" value="ECO:0007669"/>
    <property type="project" value="TreeGrafter"/>
</dbReference>
<evidence type="ECO:0000256" key="9">
    <source>
        <dbReference type="ARBA" id="ARBA00022989"/>
    </source>
</evidence>
<evidence type="ECO:0000259" key="14">
    <source>
        <dbReference type="Pfam" id="PF01292"/>
    </source>
</evidence>
<keyword evidence="3" id="KW-0813">Transport</keyword>
<keyword evidence="8" id="KW-0249">Electron transport</keyword>
<comment type="similarity">
    <text evidence="12">Belongs to the cytochrome b561 family.</text>
</comment>
<evidence type="ECO:0000256" key="6">
    <source>
        <dbReference type="ARBA" id="ARBA00022692"/>
    </source>
</evidence>
<evidence type="ECO:0000256" key="12">
    <source>
        <dbReference type="ARBA" id="ARBA00037975"/>
    </source>
</evidence>
<evidence type="ECO:0000256" key="5">
    <source>
        <dbReference type="ARBA" id="ARBA00022617"/>
    </source>
</evidence>
<dbReference type="GO" id="GO:0022904">
    <property type="term" value="P:respiratory electron transport chain"/>
    <property type="evidence" value="ECO:0007669"/>
    <property type="project" value="InterPro"/>
</dbReference>
<evidence type="ECO:0000256" key="2">
    <source>
        <dbReference type="ARBA" id="ARBA00004651"/>
    </source>
</evidence>
<dbReference type="AlphaFoldDB" id="A0AA52EKH7"/>
<feature type="transmembrane region" description="Helical" evidence="13">
    <location>
        <begin position="145"/>
        <end position="165"/>
    </location>
</feature>
<feature type="domain" description="Cytochrome b561 bacterial/Ni-hydrogenase" evidence="14">
    <location>
        <begin position="9"/>
        <end position="176"/>
    </location>
</feature>
<dbReference type="PANTHER" id="PTHR30529:SF1">
    <property type="entry name" value="CYTOCHROME B561 HOMOLOG 2"/>
    <property type="match status" value="1"/>
</dbReference>
<dbReference type="SUPFAM" id="SSF81342">
    <property type="entry name" value="Transmembrane di-heme cytochromes"/>
    <property type="match status" value="1"/>
</dbReference>
<feature type="transmembrane region" description="Helical" evidence="13">
    <location>
        <begin position="15"/>
        <end position="35"/>
    </location>
</feature>
<proteinExistence type="inferred from homology"/>
<dbReference type="GO" id="GO:0005886">
    <property type="term" value="C:plasma membrane"/>
    <property type="evidence" value="ECO:0007669"/>
    <property type="project" value="UniProtKB-SubCell"/>
</dbReference>
<evidence type="ECO:0000256" key="13">
    <source>
        <dbReference type="SAM" id="Phobius"/>
    </source>
</evidence>
<reference evidence="15" key="1">
    <citation type="submission" date="2023-04" db="EMBL/GenBank/DDBJ databases">
        <title>Complete genome sequence of Temperatibacter marinus.</title>
        <authorList>
            <person name="Rong J.-C."/>
            <person name="Yi M.-L."/>
            <person name="Zhao Q."/>
        </authorList>
    </citation>
    <scope>NUCLEOTIDE SEQUENCE</scope>
    <source>
        <strain evidence="15">NBRC 110045</strain>
    </source>
</reference>
<dbReference type="InterPro" id="IPR052168">
    <property type="entry name" value="Cytochrome_b561_oxidase"/>
</dbReference>
<dbReference type="InterPro" id="IPR016174">
    <property type="entry name" value="Di-haem_cyt_TM"/>
</dbReference>
<keyword evidence="4" id="KW-1003">Cell membrane</keyword>
<keyword evidence="5" id="KW-0349">Heme</keyword>
<keyword evidence="6 13" id="KW-0812">Transmembrane</keyword>
<name>A0AA52EKH7_9PROT</name>
<keyword evidence="16" id="KW-1185">Reference proteome</keyword>
<sequence length="176" mass="19686">MKPSLDNQYNLLSKTFHWVTFILIIVLSVTGLAMADMPRGPEKLDLIDLHGALGFLLLFITICRVLWRLSSPQPLPSAGLSSQTITLSKLVHFTFYGLMGAQVILGMLSIYTVGRALYFFGLFEIPSPLARDIPLHHTMETLHSIGWYTLVALIALHILAVLIHHKNGVPILRRMT</sequence>
<accession>A0AA52EKH7</accession>
<comment type="subcellular location">
    <subcellularLocation>
        <location evidence="2">Cell membrane</location>
        <topology evidence="2">Multi-pass membrane protein</topology>
    </subcellularLocation>
</comment>
<keyword evidence="11 13" id="KW-0472">Membrane</keyword>